<protein>
    <submittedName>
        <fullName evidence="5">DNA-binding MarR family transcriptional regulator</fullName>
    </submittedName>
</protein>
<feature type="domain" description="HTH marR-type" evidence="4">
    <location>
        <begin position="3"/>
        <end position="140"/>
    </location>
</feature>
<accession>A0ABS4KFE1</accession>
<evidence type="ECO:0000256" key="2">
    <source>
        <dbReference type="ARBA" id="ARBA00023125"/>
    </source>
</evidence>
<dbReference type="Gene3D" id="1.10.10.10">
    <property type="entry name" value="Winged helix-like DNA-binding domain superfamily/Winged helix DNA-binding domain"/>
    <property type="match status" value="1"/>
</dbReference>
<dbReference type="RefSeq" id="WP_209658617.1">
    <property type="nucleotide sequence ID" value="NZ_JAGGLI010000002.1"/>
</dbReference>
<dbReference type="PROSITE" id="PS50995">
    <property type="entry name" value="HTH_MARR_2"/>
    <property type="match status" value="1"/>
</dbReference>
<dbReference type="InterPro" id="IPR000835">
    <property type="entry name" value="HTH_MarR-typ"/>
</dbReference>
<keyword evidence="2 5" id="KW-0238">DNA-binding</keyword>
<dbReference type="PANTHER" id="PTHR42756">
    <property type="entry name" value="TRANSCRIPTIONAL REGULATOR, MARR"/>
    <property type="match status" value="1"/>
</dbReference>
<dbReference type="EMBL" id="JAGGLI010000002">
    <property type="protein sequence ID" value="MBP2026493.1"/>
    <property type="molecule type" value="Genomic_DNA"/>
</dbReference>
<reference evidence="5 6" key="1">
    <citation type="submission" date="2021-03" db="EMBL/GenBank/DDBJ databases">
        <title>Genomic Encyclopedia of Type Strains, Phase IV (KMG-IV): sequencing the most valuable type-strain genomes for metagenomic binning, comparative biology and taxonomic classification.</title>
        <authorList>
            <person name="Goeker M."/>
        </authorList>
    </citation>
    <scope>NUCLEOTIDE SEQUENCE [LARGE SCALE GENOMIC DNA]</scope>
    <source>
        <strain evidence="5 6">DSM 27512</strain>
    </source>
</reference>
<evidence type="ECO:0000259" key="4">
    <source>
        <dbReference type="PROSITE" id="PS50995"/>
    </source>
</evidence>
<proteinExistence type="predicted"/>
<evidence type="ECO:0000313" key="5">
    <source>
        <dbReference type="EMBL" id="MBP2026493.1"/>
    </source>
</evidence>
<keyword evidence="3" id="KW-0804">Transcription</keyword>
<dbReference type="SMART" id="SM00347">
    <property type="entry name" value="HTH_MARR"/>
    <property type="match status" value="1"/>
</dbReference>
<dbReference type="Pfam" id="PF12802">
    <property type="entry name" value="MarR_2"/>
    <property type="match status" value="1"/>
</dbReference>
<dbReference type="InterPro" id="IPR036390">
    <property type="entry name" value="WH_DNA-bd_sf"/>
</dbReference>
<organism evidence="5 6">
    <name type="scientific">Acetoanaerobium pronyense</name>
    <dbReference type="NCBI Taxonomy" id="1482736"/>
    <lineage>
        <taxon>Bacteria</taxon>
        <taxon>Bacillati</taxon>
        <taxon>Bacillota</taxon>
        <taxon>Clostridia</taxon>
        <taxon>Peptostreptococcales</taxon>
        <taxon>Filifactoraceae</taxon>
        <taxon>Acetoanaerobium</taxon>
    </lineage>
</organism>
<dbReference type="Proteomes" id="UP001314903">
    <property type="component" value="Unassembled WGS sequence"/>
</dbReference>
<name>A0ABS4KFE1_9FIRM</name>
<sequence length="147" mass="17048">MKDKTIGMELRSLNNLIKRYIENSKHFEYAKKITGTNGWIIAYLAENEGKDIYQKDLEEKFTITRSTISKVITLMEQKGLIEREAVAGDARLKKLILTPKAKALHKAIVEDLKDIENKLMEGFTEQEKENLFLYFDKMKKNMGTEEA</sequence>
<dbReference type="PRINTS" id="PR00598">
    <property type="entry name" value="HTHMARR"/>
</dbReference>
<dbReference type="SUPFAM" id="SSF46785">
    <property type="entry name" value="Winged helix' DNA-binding domain"/>
    <property type="match status" value="1"/>
</dbReference>
<dbReference type="GO" id="GO:0003677">
    <property type="term" value="F:DNA binding"/>
    <property type="evidence" value="ECO:0007669"/>
    <property type="project" value="UniProtKB-KW"/>
</dbReference>
<dbReference type="PANTHER" id="PTHR42756:SF1">
    <property type="entry name" value="TRANSCRIPTIONAL REPRESSOR OF EMRAB OPERON"/>
    <property type="match status" value="1"/>
</dbReference>
<evidence type="ECO:0000256" key="3">
    <source>
        <dbReference type="ARBA" id="ARBA00023163"/>
    </source>
</evidence>
<comment type="caution">
    <text evidence="5">The sequence shown here is derived from an EMBL/GenBank/DDBJ whole genome shotgun (WGS) entry which is preliminary data.</text>
</comment>
<keyword evidence="1" id="KW-0805">Transcription regulation</keyword>
<gene>
    <name evidence="5" type="ORF">J2Z35_000282</name>
</gene>
<evidence type="ECO:0000313" key="6">
    <source>
        <dbReference type="Proteomes" id="UP001314903"/>
    </source>
</evidence>
<keyword evidence="6" id="KW-1185">Reference proteome</keyword>
<evidence type="ECO:0000256" key="1">
    <source>
        <dbReference type="ARBA" id="ARBA00023015"/>
    </source>
</evidence>
<dbReference type="InterPro" id="IPR036388">
    <property type="entry name" value="WH-like_DNA-bd_sf"/>
</dbReference>